<feature type="transmembrane region" description="Helical" evidence="12">
    <location>
        <begin position="25"/>
        <end position="43"/>
    </location>
</feature>
<evidence type="ECO:0000256" key="4">
    <source>
        <dbReference type="ARBA" id="ARBA00022448"/>
    </source>
</evidence>
<evidence type="ECO:0000256" key="1">
    <source>
        <dbReference type="ARBA" id="ARBA00004162"/>
    </source>
</evidence>
<evidence type="ECO:0000256" key="2">
    <source>
        <dbReference type="ARBA" id="ARBA00006742"/>
    </source>
</evidence>
<evidence type="ECO:0000313" key="15">
    <source>
        <dbReference type="Proteomes" id="UP000016412"/>
    </source>
</evidence>
<dbReference type="RefSeq" id="WP_021330519.1">
    <property type="nucleotide sequence ID" value="NZ_AUZJ01000042.1"/>
</dbReference>
<evidence type="ECO:0000313" key="14">
    <source>
        <dbReference type="EMBL" id="ERJ97735.1"/>
    </source>
</evidence>
<keyword evidence="8 12" id="KW-1133">Transmembrane helix</keyword>
<sequence>MSFIPFLMGAAEGGAAGGASTTGGFMSSIVMMVLLVVIFYFFLIRPQSKKQKETQKMLDALKKGDKVVTIGGIHGVVSSVDEKNVIVKVDDATKIKFTRSAIAAIENPEAPAKDAKKSSDADAEKPSEEKK</sequence>
<accession>U2L045</accession>
<dbReference type="NCBIfam" id="TIGR00739">
    <property type="entry name" value="yajC"/>
    <property type="match status" value="1"/>
</dbReference>
<feature type="compositionally biased region" description="Basic and acidic residues" evidence="11">
    <location>
        <begin position="111"/>
        <end position="131"/>
    </location>
</feature>
<evidence type="ECO:0000256" key="8">
    <source>
        <dbReference type="ARBA" id="ARBA00022989"/>
    </source>
</evidence>
<name>U2L045_TRESO</name>
<evidence type="ECO:0000256" key="10">
    <source>
        <dbReference type="ARBA" id="ARBA00023136"/>
    </source>
</evidence>
<keyword evidence="6 12" id="KW-0812">Transmembrane</keyword>
<evidence type="ECO:0000256" key="5">
    <source>
        <dbReference type="ARBA" id="ARBA00022475"/>
    </source>
</evidence>
<keyword evidence="10 12" id="KW-0472">Membrane</keyword>
<dbReference type="OrthoDB" id="9800132at2"/>
<feature type="region of interest" description="Disordered" evidence="11">
    <location>
        <begin position="108"/>
        <end position="131"/>
    </location>
</feature>
<keyword evidence="16" id="KW-1185">Reference proteome</keyword>
<dbReference type="SMART" id="SM01323">
    <property type="entry name" value="YajC"/>
    <property type="match status" value="1"/>
</dbReference>
<reference evidence="15 16" key="1">
    <citation type="submission" date="2013-08" db="EMBL/GenBank/DDBJ databases">
        <authorList>
            <person name="Durkin A.S."/>
            <person name="Haft D.R."/>
            <person name="McCorrison J."/>
            <person name="Torralba M."/>
            <person name="Gillis M."/>
            <person name="Haft D.H."/>
            <person name="Methe B."/>
            <person name="Sutton G."/>
            <person name="Nelson K.E."/>
        </authorList>
    </citation>
    <scope>NUCLEOTIDE SEQUENCE [LARGE SCALE GENOMIC DNA]</scope>
    <source>
        <strain evidence="14 16">ATCC 35536</strain>
        <strain evidence="13 15">VPI DR56BR1116</strain>
    </source>
</reference>
<evidence type="ECO:0000256" key="3">
    <source>
        <dbReference type="ARBA" id="ARBA00014962"/>
    </source>
</evidence>
<evidence type="ECO:0000313" key="13">
    <source>
        <dbReference type="EMBL" id="ERF60467.1"/>
    </source>
</evidence>
<keyword evidence="5" id="KW-1003">Cell membrane</keyword>
<comment type="caution">
    <text evidence="13">The sequence shown here is derived from an EMBL/GenBank/DDBJ whole genome shotgun (WGS) entry which is preliminary data.</text>
</comment>
<dbReference type="EMBL" id="AVQI01000084">
    <property type="protein sequence ID" value="ERJ97735.1"/>
    <property type="molecule type" value="Genomic_DNA"/>
</dbReference>
<dbReference type="EMBL" id="AUZJ01000042">
    <property type="protein sequence ID" value="ERF60467.1"/>
    <property type="molecule type" value="Genomic_DNA"/>
</dbReference>
<evidence type="ECO:0000256" key="9">
    <source>
        <dbReference type="ARBA" id="ARBA00023010"/>
    </source>
</evidence>
<dbReference type="STRING" id="1125725.HMPREF1325_1497"/>
<dbReference type="PANTHER" id="PTHR33909:SF1">
    <property type="entry name" value="SEC TRANSLOCON ACCESSORY COMPLEX SUBUNIT YAJC"/>
    <property type="match status" value="1"/>
</dbReference>
<dbReference type="eggNOG" id="COG1862">
    <property type="taxonomic scope" value="Bacteria"/>
</dbReference>
<dbReference type="PANTHER" id="PTHR33909">
    <property type="entry name" value="SEC TRANSLOCON ACCESSORY COMPLEX SUBUNIT YAJC"/>
    <property type="match status" value="1"/>
</dbReference>
<evidence type="ECO:0000313" key="16">
    <source>
        <dbReference type="Proteomes" id="UP000016646"/>
    </source>
</evidence>
<comment type="similarity">
    <text evidence="2">Belongs to the YajC family.</text>
</comment>
<dbReference type="Pfam" id="PF02699">
    <property type="entry name" value="YajC"/>
    <property type="match status" value="1"/>
</dbReference>
<dbReference type="GO" id="GO:0005886">
    <property type="term" value="C:plasma membrane"/>
    <property type="evidence" value="ECO:0007669"/>
    <property type="project" value="UniProtKB-SubCell"/>
</dbReference>
<gene>
    <name evidence="13" type="primary">yajC</name>
    <name evidence="14" type="ORF">HMPREF0860_0491</name>
    <name evidence="13" type="ORF">HMPREF1325_1497</name>
</gene>
<protein>
    <recommendedName>
        <fullName evidence="3">Sec translocon accessory complex subunit YajC</fullName>
    </recommendedName>
</protein>
<keyword evidence="9" id="KW-0811">Translocation</keyword>
<evidence type="ECO:0000256" key="7">
    <source>
        <dbReference type="ARBA" id="ARBA00022927"/>
    </source>
</evidence>
<evidence type="ECO:0000256" key="11">
    <source>
        <dbReference type="SAM" id="MobiDB-lite"/>
    </source>
</evidence>
<evidence type="ECO:0000256" key="12">
    <source>
        <dbReference type="SAM" id="Phobius"/>
    </source>
</evidence>
<dbReference type="Proteomes" id="UP000016412">
    <property type="component" value="Unassembled WGS sequence"/>
</dbReference>
<keyword evidence="4" id="KW-0813">Transport</keyword>
<dbReference type="Proteomes" id="UP000016646">
    <property type="component" value="Unassembled WGS sequence"/>
</dbReference>
<evidence type="ECO:0000256" key="6">
    <source>
        <dbReference type="ARBA" id="ARBA00022692"/>
    </source>
</evidence>
<organism evidence="13 15">
    <name type="scientific">Treponema socranskii subsp. socranskii VPI DR56BR1116 = ATCC 35536</name>
    <dbReference type="NCBI Taxonomy" id="1125725"/>
    <lineage>
        <taxon>Bacteria</taxon>
        <taxon>Pseudomonadati</taxon>
        <taxon>Spirochaetota</taxon>
        <taxon>Spirochaetia</taxon>
        <taxon>Spirochaetales</taxon>
        <taxon>Treponemataceae</taxon>
        <taxon>Treponema</taxon>
    </lineage>
</organism>
<dbReference type="InterPro" id="IPR003849">
    <property type="entry name" value="Preprotein_translocase_YajC"/>
</dbReference>
<dbReference type="GO" id="GO:0015031">
    <property type="term" value="P:protein transport"/>
    <property type="evidence" value="ECO:0007669"/>
    <property type="project" value="UniProtKB-KW"/>
</dbReference>
<dbReference type="AlphaFoldDB" id="U2L045"/>
<keyword evidence="7" id="KW-0653">Protein transport</keyword>
<comment type="subcellular location">
    <subcellularLocation>
        <location evidence="1">Cell membrane</location>
        <topology evidence="1">Single-pass membrane protein</topology>
    </subcellularLocation>
</comment>
<dbReference type="PRINTS" id="PR01853">
    <property type="entry name" value="YAJCTRNLCASE"/>
</dbReference>
<dbReference type="PATRIC" id="fig|1125725.3.peg.1509"/>
<proteinExistence type="inferred from homology"/>